<proteinExistence type="predicted"/>
<dbReference type="Gene3D" id="3.60.21.10">
    <property type="match status" value="1"/>
</dbReference>
<name>A0A086KCK2_TOXGO</name>
<feature type="region of interest" description="Disordered" evidence="4">
    <location>
        <begin position="1325"/>
        <end position="1351"/>
    </location>
</feature>
<dbReference type="OrthoDB" id="411211at2759"/>
<evidence type="ECO:0000256" key="2">
    <source>
        <dbReference type="ARBA" id="ARBA00022801"/>
    </source>
</evidence>
<gene>
    <name evidence="7" type="ORF">TGP89_228170</name>
</gene>
<dbReference type="SUPFAM" id="SSF56300">
    <property type="entry name" value="Metallo-dependent phosphatases"/>
    <property type="match status" value="1"/>
</dbReference>
<evidence type="ECO:0000256" key="5">
    <source>
        <dbReference type="SAM" id="Phobius"/>
    </source>
</evidence>
<feature type="coiled-coil region" evidence="3">
    <location>
        <begin position="1013"/>
        <end position="1079"/>
    </location>
</feature>
<feature type="region of interest" description="Disordered" evidence="4">
    <location>
        <begin position="1485"/>
        <end position="1596"/>
    </location>
</feature>
<accession>A0A086KCK2</accession>
<feature type="compositionally biased region" description="Acidic residues" evidence="4">
    <location>
        <begin position="1520"/>
        <end position="1532"/>
    </location>
</feature>
<evidence type="ECO:0000313" key="7">
    <source>
        <dbReference type="EMBL" id="KFG42120.1"/>
    </source>
</evidence>
<dbReference type="InterPro" id="IPR051558">
    <property type="entry name" value="Metallophosphoesterase_PAP"/>
</dbReference>
<feature type="region of interest" description="Disordered" evidence="4">
    <location>
        <begin position="977"/>
        <end position="1009"/>
    </location>
</feature>
<dbReference type="EMBL" id="AEYI02001048">
    <property type="protein sequence ID" value="KFG42120.1"/>
    <property type="molecule type" value="Genomic_DNA"/>
</dbReference>
<evidence type="ECO:0000259" key="6">
    <source>
        <dbReference type="Pfam" id="PF00149"/>
    </source>
</evidence>
<keyword evidence="5" id="KW-1133">Transmembrane helix</keyword>
<evidence type="ECO:0000256" key="1">
    <source>
        <dbReference type="ARBA" id="ARBA00022729"/>
    </source>
</evidence>
<keyword evidence="5" id="KW-0472">Membrane</keyword>
<dbReference type="EC" id="3.1.3.2" evidence="7"/>
<keyword evidence="2 7" id="KW-0378">Hydrolase</keyword>
<sequence length="1596" mass="182333">MERRTRPDVSPRWQARRIHFVWLTALAVPIFLLFPSLSLLESTSSAGCSGIQCFASFPGVAAGSTHSREGADPSPQETLMQPRRLSGIIKTLVLWDPVQRLMPSLNLDSVVFVAGKHKADRSAAFHTTMDDVMTLLLRWFNEKDKPNWLLQGFVTEAALFREHVRYQDQMIHEQTQNQSEQQPTDPQAGMDKVLNIEVYTYLAGAKRRVRDWICDGNTFMRTGEEGSHAFKQPFLTERDVGFLRGLPYNVLRVARGVYSKRLPASVKRLQEELFHRGIRTLNDLLLKTNLMDLFVLFDIMDESFTQIDVLREFSNRWKKYRAEEVVPPLLPPGKWEGERSIEELMRDDHYPSMKFPRCTMLKCVMQDTWSKNAVETITVEKKDTNSLKLLLIGNTGIGEYKSRAERKGLWYKLKRFLWTNEFDQTVSALAKWHAEEKADAVLGLGDFLGIPGPLSARDERFTKRWYDIFVKDAKLDIPWLMTLGEEEALVNPSASVRHHYTGEHPNWYMPNDAYTATFSFSTSMTMANGTIQHEAFNATVINVNTWNLFVGNPIANNMQSMMDRLMWLSDQLYTAVNQTTNWLIIMGHLPLVSTGPQGEQGRLQYVDDLYKNGQPRGPEAVLIQMLLSHYQVDLYVSAHDHFMEYVALEDLSKNTTTAFITSGAAVRLLDKDVGRGWIGRLRGALYPILCWSGRRILYAFHPGGCHPERWDQNQAYRFFAPVNSQYKVNIVERVTKATGFAALRLTKDYLVAEFIDSRSKKLAGRRASKRSNKDQRDIQFMDPVAEGRLRYDELEAARSAFADANEERISKEIQFARQCPILAQRIKFYQTEINDLVSKYDQIGKQKDAYEVMDDNTIEILLSEGVNVVSRIAQAVSEMNVLAGDYDKMVKKYRELIDLKDTMPAADDPRYAQLFQLEKAYIDARKMRQQTARELAVGRDGMQDREGEKDLERMILNMQVIRREIVAVENDIKANPFVPSEEQPEEGKVDVNGAETPEGGDGKEPLPAIKYPDDSLEARIERKREQLQKHEHSLSALKRASPEDREKIKMRIVELERLIKGTQEELAAMQQRLQRQQQAMRPSRVWQLLQRRQDLETKLLQIKILVNQVEKLPEETRTSPDARAQVERLTAQRVNIEKDIRDISDELGTREPTELEKQCLDKKASVWRAELVLAQESLLSEKQRSIPVVRDAVHAAKRSIGGLRRELEELTEKVKVELRERDAAFDAGLEASRVPPPEAEGRKVTPVPAPHVQANLETQGGSRADALMHEFNGGEDEIAVIDEAIRVSPLLSPEERAELEKLVGPVQDLPQKKADLEKRLAALKDQAEQEAQEANVDPEEKRAGSGSRRLLELFEPKKEPTPYKQLEPIDLGPVDSCLQVPMLEYHVEIALHPTMQKYIKDKCIFIFAQMAYQTQYRVIQPVHLYLRSHKGLQTLLYRVPSVHVFRAWNQFFGSMHNTRFKSLLKTLKKGLKFVHETFKPVGARGEALEASEHEAITVSSTDAGEREESKGEADQTELAQQEEEAQSEDEGNREETANRGETADQERDMNEEEAVNQEGGASEGEAANEEDGRYTENERQEAKETSDREDSTDATE</sequence>
<dbReference type="Proteomes" id="UP000028828">
    <property type="component" value="Unassembled WGS sequence"/>
</dbReference>
<evidence type="ECO:0000256" key="3">
    <source>
        <dbReference type="SAM" id="Coils"/>
    </source>
</evidence>
<dbReference type="Pfam" id="PF00149">
    <property type="entry name" value="Metallophos"/>
    <property type="match status" value="1"/>
</dbReference>
<evidence type="ECO:0000256" key="4">
    <source>
        <dbReference type="SAM" id="MobiDB-lite"/>
    </source>
</evidence>
<feature type="coiled-coil region" evidence="3">
    <location>
        <begin position="1193"/>
        <end position="1220"/>
    </location>
</feature>
<organism evidence="7 8">
    <name type="scientific">Toxoplasma gondii p89</name>
    <dbReference type="NCBI Taxonomy" id="943119"/>
    <lineage>
        <taxon>Eukaryota</taxon>
        <taxon>Sar</taxon>
        <taxon>Alveolata</taxon>
        <taxon>Apicomplexa</taxon>
        <taxon>Conoidasida</taxon>
        <taxon>Coccidia</taxon>
        <taxon>Eucoccidiorida</taxon>
        <taxon>Eimeriorina</taxon>
        <taxon>Sarcocystidae</taxon>
        <taxon>Toxoplasma</taxon>
    </lineage>
</organism>
<dbReference type="GO" id="GO:0003993">
    <property type="term" value="F:acid phosphatase activity"/>
    <property type="evidence" value="ECO:0007669"/>
    <property type="project" value="UniProtKB-EC"/>
</dbReference>
<feature type="compositionally biased region" description="Basic and acidic residues" evidence="4">
    <location>
        <begin position="1533"/>
        <end position="1548"/>
    </location>
</feature>
<keyword evidence="5" id="KW-0812">Transmembrane</keyword>
<dbReference type="PANTHER" id="PTHR10161">
    <property type="entry name" value="TARTRATE-RESISTANT ACID PHOSPHATASE TYPE 5"/>
    <property type="match status" value="1"/>
</dbReference>
<dbReference type="InterPro" id="IPR004843">
    <property type="entry name" value="Calcineurin-like_PHP"/>
</dbReference>
<comment type="caution">
    <text evidence="7">The sequence shown here is derived from an EMBL/GenBank/DDBJ whole genome shotgun (WGS) entry which is preliminary data.</text>
</comment>
<evidence type="ECO:0000313" key="8">
    <source>
        <dbReference type="Proteomes" id="UP000028828"/>
    </source>
</evidence>
<feature type="compositionally biased region" description="Basic and acidic residues" evidence="4">
    <location>
        <begin position="1486"/>
        <end position="1495"/>
    </location>
</feature>
<keyword evidence="3" id="KW-0175">Coiled coil</keyword>
<dbReference type="PANTHER" id="PTHR10161:SF14">
    <property type="entry name" value="TARTRATE-RESISTANT ACID PHOSPHATASE TYPE 5"/>
    <property type="match status" value="1"/>
</dbReference>
<protein>
    <submittedName>
        <fullName evidence="7">Inner membrane complex protein IMC2A</fullName>
        <ecNumber evidence="7">3.1.3.2</ecNumber>
    </submittedName>
</protein>
<feature type="compositionally biased region" description="Basic and acidic residues" evidence="4">
    <location>
        <begin position="1338"/>
        <end position="1351"/>
    </location>
</feature>
<keyword evidence="1" id="KW-0732">Signal</keyword>
<dbReference type="InterPro" id="IPR029052">
    <property type="entry name" value="Metallo-depent_PP-like"/>
</dbReference>
<feature type="transmembrane region" description="Helical" evidence="5">
    <location>
        <begin position="20"/>
        <end position="40"/>
    </location>
</feature>
<reference evidence="7 8" key="1">
    <citation type="submission" date="2014-03" db="EMBL/GenBank/DDBJ databases">
        <authorList>
            <person name="Sibley D."/>
            <person name="Venepally P."/>
            <person name="Karamycheva S."/>
            <person name="Hadjithomas M."/>
            <person name="Khan A."/>
            <person name="Brunk B."/>
            <person name="Roos D."/>
            <person name="Caler E."/>
            <person name="Lorenzi H."/>
        </authorList>
    </citation>
    <scope>NUCLEOTIDE SEQUENCE [LARGE SCALE GENOMIC DNA]</scope>
    <source>
        <strain evidence="8">p89</strain>
    </source>
</reference>
<dbReference type="VEuPathDB" id="ToxoDB:TGP89_228170"/>
<feature type="compositionally biased region" description="Basic and acidic residues" evidence="4">
    <location>
        <begin position="1570"/>
        <end position="1596"/>
    </location>
</feature>
<feature type="domain" description="Calcineurin-like phosphoesterase" evidence="6">
    <location>
        <begin position="424"/>
        <end position="641"/>
    </location>
</feature>
<feature type="compositionally biased region" description="Basic and acidic residues" evidence="4">
    <location>
        <begin position="1503"/>
        <end position="1513"/>
    </location>
</feature>